<dbReference type="Pfam" id="PF07195">
    <property type="entry name" value="FliD_C"/>
    <property type="match status" value="1"/>
</dbReference>
<evidence type="ECO:0000313" key="10">
    <source>
        <dbReference type="EMBL" id="NVP01567.1"/>
    </source>
</evidence>
<keyword evidence="10" id="KW-0282">Flagellum</keyword>
<gene>
    <name evidence="10" type="primary">fliD</name>
    <name evidence="10" type="ORF">HWA77_15240</name>
</gene>
<keyword evidence="10" id="KW-0969">Cilium</keyword>
<evidence type="ECO:0000256" key="6">
    <source>
        <dbReference type="ARBA" id="ARBA00033074"/>
    </source>
</evidence>
<comment type="subcellular location">
    <subcellularLocation>
        <location evidence="1">Bacterial flagellum</location>
    </subcellularLocation>
</comment>
<dbReference type="InterPro" id="IPR003481">
    <property type="entry name" value="FliD_N"/>
</dbReference>
<dbReference type="AlphaFoldDB" id="A0A850QPM3"/>
<dbReference type="Pfam" id="PF02465">
    <property type="entry name" value="FliD_N"/>
    <property type="match status" value="1"/>
</dbReference>
<comment type="similarity">
    <text evidence="2">Belongs to the FliD family.</text>
</comment>
<dbReference type="GO" id="GO:0009424">
    <property type="term" value="C:bacterial-type flagellum hook"/>
    <property type="evidence" value="ECO:0007669"/>
    <property type="project" value="InterPro"/>
</dbReference>
<dbReference type="InterPro" id="IPR010810">
    <property type="entry name" value="Flagellin_hook_IN_motif"/>
</dbReference>
<evidence type="ECO:0000256" key="4">
    <source>
        <dbReference type="ARBA" id="ARBA00023054"/>
    </source>
</evidence>
<organism evidence="10 11">
    <name type="scientific">Photobacterium damselae subsp. damselae</name>
    <name type="common">Listonella damsela</name>
    <dbReference type="NCBI Taxonomy" id="85581"/>
    <lineage>
        <taxon>Bacteria</taxon>
        <taxon>Pseudomonadati</taxon>
        <taxon>Pseudomonadota</taxon>
        <taxon>Gammaproteobacteria</taxon>
        <taxon>Vibrionales</taxon>
        <taxon>Vibrionaceae</taxon>
        <taxon>Photobacterium</taxon>
    </lineage>
</organism>
<feature type="domain" description="Flagellar hook-associated protein 2 C-terminal" evidence="9">
    <location>
        <begin position="224"/>
        <end position="303"/>
    </location>
</feature>
<keyword evidence="5" id="KW-0975">Bacterial flagellum</keyword>
<dbReference type="GO" id="GO:0071973">
    <property type="term" value="P:bacterial-type flagellum-dependent cell motility"/>
    <property type="evidence" value="ECO:0007669"/>
    <property type="project" value="TreeGrafter"/>
</dbReference>
<evidence type="ECO:0000256" key="2">
    <source>
        <dbReference type="ARBA" id="ARBA00009764"/>
    </source>
</evidence>
<dbReference type="Pfam" id="PF07196">
    <property type="entry name" value="Flagellin_IN"/>
    <property type="match status" value="1"/>
</dbReference>
<comment type="subunit">
    <text evidence="3">Homopentamer.</text>
</comment>
<evidence type="ECO:0000256" key="5">
    <source>
        <dbReference type="ARBA" id="ARBA00023143"/>
    </source>
</evidence>
<dbReference type="PANTHER" id="PTHR30288">
    <property type="entry name" value="FLAGELLAR CAP/ASSEMBLY PROTEIN FLID"/>
    <property type="match status" value="1"/>
</dbReference>
<keyword evidence="10" id="KW-0966">Cell projection</keyword>
<evidence type="ECO:0000259" key="9">
    <source>
        <dbReference type="Pfam" id="PF07195"/>
    </source>
</evidence>
<feature type="non-terminal residue" evidence="10">
    <location>
        <position position="308"/>
    </location>
</feature>
<dbReference type="Proteomes" id="UP000533429">
    <property type="component" value="Unassembled WGS sequence"/>
</dbReference>
<dbReference type="GO" id="GO:0007155">
    <property type="term" value="P:cell adhesion"/>
    <property type="evidence" value="ECO:0007669"/>
    <property type="project" value="InterPro"/>
</dbReference>
<keyword evidence="4" id="KW-0175">Coiled coil</keyword>
<accession>A0A850QPM3</accession>
<dbReference type="GO" id="GO:0009421">
    <property type="term" value="C:bacterial-type flagellum filament cap"/>
    <property type="evidence" value="ECO:0007669"/>
    <property type="project" value="InterPro"/>
</dbReference>
<sequence length="308" mass="32788">MGLSAGGLASGLDITGMTQQLVAAERAPKEQRIKEQQQKVGVQLSGYGQIKSAVSGLEDMVKKFTEDKVFAGQSAESSESSFVDVKASAEAKNGTYNIEVLALAKSHKVVSNNAFDSDPKAELGSGTLDITVDGKTMSLTIDKNKSSLKEVVSAINNASDNPGVTATVINDEKGAKIVFSSSQTGVKNQISIDASKMDGELKKLSFDPSNITANPEMIQMQAGVDAQIRIDNHTVVSNDSNKFEDVIEGLTLDIKKLTNTEDVKSAKIDITNNTSGAKKAIKEFIDAYNGFIDTSESLSKYNTETKSS</sequence>
<protein>
    <recommendedName>
        <fullName evidence="7">Filament cap protein</fullName>
    </recommendedName>
    <alternativeName>
        <fullName evidence="6">Flagellar cap protein</fullName>
    </alternativeName>
</protein>
<reference evidence="10 11" key="1">
    <citation type="submission" date="2020-06" db="EMBL/GenBank/DDBJ databases">
        <title>Photobacterium damselae subsp. damselae comparative genomics.</title>
        <authorList>
            <person name="Osorio C.R."/>
        </authorList>
    </citation>
    <scope>NUCLEOTIDE SEQUENCE [LARGE SCALE GENOMIC DNA]</scope>
    <source>
        <strain evidence="10 11">TW250/03</strain>
    </source>
</reference>
<evidence type="ECO:0000256" key="3">
    <source>
        <dbReference type="ARBA" id="ARBA00011255"/>
    </source>
</evidence>
<feature type="domain" description="Flagellar hook-associated protein 2 N-terminal" evidence="8">
    <location>
        <begin position="10"/>
        <end position="107"/>
    </location>
</feature>
<evidence type="ECO:0000259" key="8">
    <source>
        <dbReference type="Pfam" id="PF02465"/>
    </source>
</evidence>
<evidence type="ECO:0000256" key="7">
    <source>
        <dbReference type="ARBA" id="ARBA00033192"/>
    </source>
</evidence>
<dbReference type="PANTHER" id="PTHR30288:SF0">
    <property type="entry name" value="FLAGELLAR HOOK-ASSOCIATED PROTEIN 2"/>
    <property type="match status" value="1"/>
</dbReference>
<dbReference type="InterPro" id="IPR040026">
    <property type="entry name" value="FliD"/>
</dbReference>
<comment type="caution">
    <text evidence="10">The sequence shown here is derived from an EMBL/GenBank/DDBJ whole genome shotgun (WGS) entry which is preliminary data.</text>
</comment>
<proteinExistence type="inferred from homology"/>
<evidence type="ECO:0000313" key="11">
    <source>
        <dbReference type="Proteomes" id="UP000533429"/>
    </source>
</evidence>
<dbReference type="EMBL" id="JABXOR010000958">
    <property type="protein sequence ID" value="NVP01567.1"/>
    <property type="molecule type" value="Genomic_DNA"/>
</dbReference>
<evidence type="ECO:0000256" key="1">
    <source>
        <dbReference type="ARBA" id="ARBA00004365"/>
    </source>
</evidence>
<dbReference type="InterPro" id="IPR010809">
    <property type="entry name" value="FliD_C"/>
</dbReference>
<name>A0A850QPM3_PHODD</name>